<evidence type="ECO:0000256" key="1">
    <source>
        <dbReference type="SAM" id="MobiDB-lite"/>
    </source>
</evidence>
<gene>
    <name evidence="2" type="ORF">GCU54_08575</name>
</gene>
<proteinExistence type="predicted"/>
<organism evidence="2 3">
    <name type="scientific">Geodermatophilus normandii</name>
    <dbReference type="NCBI Taxonomy" id="1137989"/>
    <lineage>
        <taxon>Bacteria</taxon>
        <taxon>Bacillati</taxon>
        <taxon>Actinomycetota</taxon>
        <taxon>Actinomycetes</taxon>
        <taxon>Geodermatophilales</taxon>
        <taxon>Geodermatophilaceae</taxon>
        <taxon>Geodermatophilus</taxon>
    </lineage>
</organism>
<reference evidence="2 3" key="1">
    <citation type="submission" date="2019-12" db="EMBL/GenBank/DDBJ databases">
        <title>WGS of CPCC 203550 I12A-02606.</title>
        <authorList>
            <person name="Jiang Z."/>
        </authorList>
    </citation>
    <scope>NUCLEOTIDE SEQUENCE [LARGE SCALE GENOMIC DNA]</scope>
    <source>
        <strain evidence="2 3">I12A-02606</strain>
    </source>
</reference>
<sequence length="115" mass="12275">MTDGHERPGDGRSEEPHVLRPGFVVLGEASLVPGTNVVRPPPDRFTHELVTDEPYRLDRSRPEGEQAGVLPAGTPVVVLRGGNDHCRIVTASGLAVDVRRASLRELPGDGSVTHG</sequence>
<name>A0A6P0GFR9_9ACTN</name>
<dbReference type="AlphaFoldDB" id="A0A6P0GFR9"/>
<feature type="compositionally biased region" description="Basic and acidic residues" evidence="1">
    <location>
        <begin position="1"/>
        <end position="18"/>
    </location>
</feature>
<dbReference type="EMBL" id="JAAGWE010000013">
    <property type="protein sequence ID" value="NEM06072.1"/>
    <property type="molecule type" value="Genomic_DNA"/>
</dbReference>
<comment type="caution">
    <text evidence="2">The sequence shown here is derived from an EMBL/GenBank/DDBJ whole genome shotgun (WGS) entry which is preliminary data.</text>
</comment>
<protein>
    <submittedName>
        <fullName evidence="2">Uncharacterized protein</fullName>
    </submittedName>
</protein>
<evidence type="ECO:0000313" key="3">
    <source>
        <dbReference type="Proteomes" id="UP000471126"/>
    </source>
</evidence>
<feature type="region of interest" description="Disordered" evidence="1">
    <location>
        <begin position="1"/>
        <end position="20"/>
    </location>
</feature>
<dbReference type="RefSeq" id="WP_163476243.1">
    <property type="nucleotide sequence ID" value="NZ_JAAGWE010000013.1"/>
</dbReference>
<dbReference type="Proteomes" id="UP000471126">
    <property type="component" value="Unassembled WGS sequence"/>
</dbReference>
<evidence type="ECO:0000313" key="2">
    <source>
        <dbReference type="EMBL" id="NEM06072.1"/>
    </source>
</evidence>
<accession>A0A6P0GFR9</accession>